<gene>
    <name evidence="1" type="ORF">Vadar_019311</name>
</gene>
<name>A0ACB7XB33_9ERIC</name>
<dbReference type="EMBL" id="CM037156">
    <property type="protein sequence ID" value="KAH7837896.1"/>
    <property type="molecule type" value="Genomic_DNA"/>
</dbReference>
<keyword evidence="2" id="KW-1185">Reference proteome</keyword>
<reference evidence="1 2" key="1">
    <citation type="journal article" date="2021" name="Hortic Res">
        <title>High-quality reference genome and annotation aids understanding of berry development for evergreen blueberry (Vaccinium darrowii).</title>
        <authorList>
            <person name="Yu J."/>
            <person name="Hulse-Kemp A.M."/>
            <person name="Babiker E."/>
            <person name="Staton M."/>
        </authorList>
    </citation>
    <scope>NUCLEOTIDE SEQUENCE [LARGE SCALE GENOMIC DNA]</scope>
    <source>
        <strain evidence="2">cv. NJ 8807/NJ 8810</strain>
        <tissue evidence="1">Young leaf</tissue>
    </source>
</reference>
<sequence length="305" mass="33941">MPVLGLGTSTFPPVGSETVSKAVVQAIEVGYTHFDTASVYRTESPIGDAIQEAILLGLIKSREEVFLTSKLWCGDAHPHLVVPALQNTLRNLKTDYLDLYLIHWPVSIKPGNNEFPPKPENFLPMDFKSIWAEMEECQRLGLTKSIGVSNFSCKKLGDLLSFATIPPAVNQVELNPCWQQKKIRDYCKANGILVAAYSPLGAAGSCRGPNRVRENEVLKEIAKGKGKTVAQICLRWAYEQGIGVVTKSFNKERMQQNLAIFDWTLSDKDCKKIGEISQHSLSYAGRFIDVNGPFKSMDEFWDGEI</sequence>
<protein>
    <submittedName>
        <fullName evidence="1">Uncharacterized protein</fullName>
    </submittedName>
</protein>
<evidence type="ECO:0000313" key="1">
    <source>
        <dbReference type="EMBL" id="KAH7837896.1"/>
    </source>
</evidence>
<dbReference type="Proteomes" id="UP000828048">
    <property type="component" value="Chromosome 6"/>
</dbReference>
<proteinExistence type="predicted"/>
<accession>A0ACB7XB33</accession>
<evidence type="ECO:0000313" key="2">
    <source>
        <dbReference type="Proteomes" id="UP000828048"/>
    </source>
</evidence>
<comment type="caution">
    <text evidence="1">The sequence shown here is derived from an EMBL/GenBank/DDBJ whole genome shotgun (WGS) entry which is preliminary data.</text>
</comment>
<organism evidence="1 2">
    <name type="scientific">Vaccinium darrowii</name>
    <dbReference type="NCBI Taxonomy" id="229202"/>
    <lineage>
        <taxon>Eukaryota</taxon>
        <taxon>Viridiplantae</taxon>
        <taxon>Streptophyta</taxon>
        <taxon>Embryophyta</taxon>
        <taxon>Tracheophyta</taxon>
        <taxon>Spermatophyta</taxon>
        <taxon>Magnoliopsida</taxon>
        <taxon>eudicotyledons</taxon>
        <taxon>Gunneridae</taxon>
        <taxon>Pentapetalae</taxon>
        <taxon>asterids</taxon>
        <taxon>Ericales</taxon>
        <taxon>Ericaceae</taxon>
        <taxon>Vaccinioideae</taxon>
        <taxon>Vaccinieae</taxon>
        <taxon>Vaccinium</taxon>
    </lineage>
</organism>